<evidence type="ECO:0000313" key="9">
    <source>
        <dbReference type="Proteomes" id="UP000325755"/>
    </source>
</evidence>
<reference evidence="8 9" key="1">
    <citation type="submission" date="2019-09" db="EMBL/GenBank/DDBJ databases">
        <title>Ecophysiology of the spiral-shaped methanotroph Methylospira mobilis as revealed by the complete genome sequence.</title>
        <authorList>
            <person name="Oshkin I.Y."/>
            <person name="Dedysh S.N."/>
            <person name="Miroshnikov K."/>
            <person name="Danilova O.V."/>
            <person name="Hakobyan A."/>
            <person name="Liesack W."/>
        </authorList>
    </citation>
    <scope>NUCLEOTIDE SEQUENCE [LARGE SCALE GENOMIC DNA]</scope>
    <source>
        <strain evidence="8 9">Shm1</strain>
    </source>
</reference>
<dbReference type="AlphaFoldDB" id="A0A5Q0BIW4"/>
<feature type="binding site" evidence="5">
    <location>
        <begin position="120"/>
        <end position="124"/>
    </location>
    <ligand>
        <name>S-adenosyl-L-methionine</name>
        <dbReference type="ChEBI" id="CHEBI:59789"/>
    </ligand>
</feature>
<dbReference type="PANTHER" id="PTHR18895">
    <property type="entry name" value="HEMK METHYLTRANSFERASE"/>
    <property type="match status" value="1"/>
</dbReference>
<dbReference type="SUPFAM" id="SSF53335">
    <property type="entry name" value="S-adenosyl-L-methionine-dependent methyltransferases"/>
    <property type="match status" value="1"/>
</dbReference>
<feature type="binding site" evidence="5">
    <location>
        <begin position="187"/>
        <end position="190"/>
    </location>
    <ligand>
        <name>substrate</name>
    </ligand>
</feature>
<dbReference type="RefSeq" id="WP_153249740.1">
    <property type="nucleotide sequence ID" value="NZ_CP044205.1"/>
</dbReference>
<dbReference type="GO" id="GO:0032259">
    <property type="term" value="P:methylation"/>
    <property type="evidence" value="ECO:0007669"/>
    <property type="project" value="UniProtKB-KW"/>
</dbReference>
<dbReference type="NCBIfam" id="TIGR03534">
    <property type="entry name" value="RF_mod_PrmC"/>
    <property type="match status" value="1"/>
</dbReference>
<dbReference type="InterPro" id="IPR004556">
    <property type="entry name" value="HemK-like"/>
</dbReference>
<dbReference type="NCBIfam" id="TIGR00536">
    <property type="entry name" value="hemK_fam"/>
    <property type="match status" value="1"/>
</dbReference>
<dbReference type="Proteomes" id="UP000325755">
    <property type="component" value="Chromosome"/>
</dbReference>
<evidence type="ECO:0000256" key="5">
    <source>
        <dbReference type="HAMAP-Rule" id="MF_02126"/>
    </source>
</evidence>
<evidence type="ECO:0000256" key="3">
    <source>
        <dbReference type="ARBA" id="ARBA00022691"/>
    </source>
</evidence>
<comment type="similarity">
    <text evidence="5">Belongs to the protein N5-glutamine methyltransferase family. PrmC subfamily.</text>
</comment>
<feature type="domain" description="Methyltransferase" evidence="6">
    <location>
        <begin position="115"/>
        <end position="188"/>
    </location>
</feature>
<dbReference type="InterPro" id="IPR019874">
    <property type="entry name" value="RF_methyltr_PrmC"/>
</dbReference>
<dbReference type="InterPro" id="IPR002052">
    <property type="entry name" value="DNA_methylase_N6_adenine_CS"/>
</dbReference>
<dbReference type="KEGG" id="mmob:F6R98_14945"/>
<dbReference type="FunCoup" id="A0A5Q0BIW4">
    <property type="interactions" value="458"/>
</dbReference>
<name>A0A5Q0BIW4_9GAMM</name>
<dbReference type="EC" id="2.1.1.297" evidence="5"/>
<dbReference type="GO" id="GO:0102559">
    <property type="term" value="F:peptide chain release factor N(5)-glutamine methyltransferase activity"/>
    <property type="evidence" value="ECO:0007669"/>
    <property type="project" value="UniProtKB-EC"/>
</dbReference>
<dbReference type="HAMAP" id="MF_02126">
    <property type="entry name" value="RF_methyltr_PrmC"/>
    <property type="match status" value="1"/>
</dbReference>
<evidence type="ECO:0000259" key="7">
    <source>
        <dbReference type="Pfam" id="PF17827"/>
    </source>
</evidence>
<dbReference type="InParanoid" id="A0A5Q0BIW4"/>
<evidence type="ECO:0000256" key="1">
    <source>
        <dbReference type="ARBA" id="ARBA00022603"/>
    </source>
</evidence>
<dbReference type="PANTHER" id="PTHR18895:SF74">
    <property type="entry name" value="MTRF1L RELEASE FACTOR GLUTAMINE METHYLTRANSFERASE"/>
    <property type="match status" value="1"/>
</dbReference>
<organism evidence="8 9">
    <name type="scientific">Candidatus Methylospira mobilis</name>
    <dbReference type="NCBI Taxonomy" id="1808979"/>
    <lineage>
        <taxon>Bacteria</taxon>
        <taxon>Pseudomonadati</taxon>
        <taxon>Pseudomonadota</taxon>
        <taxon>Gammaproteobacteria</taxon>
        <taxon>Methylococcales</taxon>
        <taxon>Methylococcaceae</taxon>
        <taxon>Candidatus Methylospira</taxon>
    </lineage>
</organism>
<keyword evidence="9" id="KW-1185">Reference proteome</keyword>
<dbReference type="Pfam" id="PF13847">
    <property type="entry name" value="Methyltransf_31"/>
    <property type="match status" value="1"/>
</dbReference>
<dbReference type="Gene3D" id="1.10.8.10">
    <property type="entry name" value="DNA helicase RuvA subunit, C-terminal domain"/>
    <property type="match status" value="1"/>
</dbReference>
<dbReference type="InterPro" id="IPR040758">
    <property type="entry name" value="PrmC_N"/>
</dbReference>
<feature type="binding site" evidence="5">
    <location>
        <position position="171"/>
    </location>
    <ligand>
        <name>S-adenosyl-L-methionine</name>
        <dbReference type="ChEBI" id="CHEBI:59789"/>
    </ligand>
</feature>
<dbReference type="FunFam" id="3.40.50.150:FF:000053">
    <property type="entry name" value="Release factor glutamine methyltransferase"/>
    <property type="match status" value="1"/>
</dbReference>
<keyword evidence="1 5" id="KW-0489">Methyltransferase</keyword>
<dbReference type="PROSITE" id="PS00092">
    <property type="entry name" value="N6_MTASE"/>
    <property type="match status" value="1"/>
</dbReference>
<feature type="domain" description="Release factor glutamine methyltransferase N-terminal" evidence="7">
    <location>
        <begin position="5"/>
        <end position="73"/>
    </location>
</feature>
<dbReference type="InterPro" id="IPR029063">
    <property type="entry name" value="SAM-dependent_MTases_sf"/>
</dbReference>
<dbReference type="GO" id="GO:0003676">
    <property type="term" value="F:nucleic acid binding"/>
    <property type="evidence" value="ECO:0007669"/>
    <property type="project" value="InterPro"/>
</dbReference>
<evidence type="ECO:0000313" key="8">
    <source>
        <dbReference type="EMBL" id="QFY43760.1"/>
    </source>
</evidence>
<evidence type="ECO:0000256" key="2">
    <source>
        <dbReference type="ARBA" id="ARBA00022679"/>
    </source>
</evidence>
<dbReference type="EMBL" id="CP044205">
    <property type="protein sequence ID" value="QFY43760.1"/>
    <property type="molecule type" value="Genomic_DNA"/>
</dbReference>
<dbReference type="Pfam" id="PF17827">
    <property type="entry name" value="PrmC_N"/>
    <property type="match status" value="1"/>
</dbReference>
<feature type="binding site" evidence="5">
    <location>
        <position position="143"/>
    </location>
    <ligand>
        <name>S-adenosyl-L-methionine</name>
        <dbReference type="ChEBI" id="CHEBI:59789"/>
    </ligand>
</feature>
<feature type="binding site" evidence="5">
    <location>
        <position position="187"/>
    </location>
    <ligand>
        <name>S-adenosyl-L-methionine</name>
        <dbReference type="ChEBI" id="CHEBI:59789"/>
    </ligand>
</feature>
<comment type="function">
    <text evidence="5">Methylates the class 1 translation termination release factors RF1/PrfA and RF2/PrfB on the glutamine residue of the universally conserved GGQ motif.</text>
</comment>
<protein>
    <recommendedName>
        <fullName evidence="5">Release factor glutamine methyltransferase</fullName>
        <shortName evidence="5">RF MTase</shortName>
        <ecNumber evidence="5">2.1.1.297</ecNumber>
    </recommendedName>
    <alternativeName>
        <fullName evidence="5">N5-glutamine methyltransferase PrmC</fullName>
    </alternativeName>
    <alternativeName>
        <fullName evidence="5">Protein-(glutamine-N5) MTase PrmC</fullName>
    </alternativeName>
    <alternativeName>
        <fullName evidence="5">Protein-glutamine N-methyltransferase PrmC</fullName>
    </alternativeName>
</protein>
<dbReference type="OrthoDB" id="9800643at2"/>
<evidence type="ECO:0000256" key="4">
    <source>
        <dbReference type="ARBA" id="ARBA00048391"/>
    </source>
</evidence>
<gene>
    <name evidence="5 8" type="primary">prmC</name>
    <name evidence="8" type="ORF">F6R98_14945</name>
</gene>
<evidence type="ECO:0000259" key="6">
    <source>
        <dbReference type="Pfam" id="PF13847"/>
    </source>
</evidence>
<proteinExistence type="inferred from homology"/>
<accession>A0A5Q0BIW4</accession>
<dbReference type="CDD" id="cd02440">
    <property type="entry name" value="AdoMet_MTases"/>
    <property type="match status" value="1"/>
</dbReference>
<dbReference type="InterPro" id="IPR025714">
    <property type="entry name" value="Methyltranfer_dom"/>
</dbReference>
<comment type="catalytic activity">
    <reaction evidence="4 5">
        <text>L-glutaminyl-[peptide chain release factor] + S-adenosyl-L-methionine = N(5)-methyl-L-glutaminyl-[peptide chain release factor] + S-adenosyl-L-homocysteine + H(+)</text>
        <dbReference type="Rhea" id="RHEA:42896"/>
        <dbReference type="Rhea" id="RHEA-COMP:10271"/>
        <dbReference type="Rhea" id="RHEA-COMP:10272"/>
        <dbReference type="ChEBI" id="CHEBI:15378"/>
        <dbReference type="ChEBI" id="CHEBI:30011"/>
        <dbReference type="ChEBI" id="CHEBI:57856"/>
        <dbReference type="ChEBI" id="CHEBI:59789"/>
        <dbReference type="ChEBI" id="CHEBI:61891"/>
        <dbReference type="EC" id="2.1.1.297"/>
    </reaction>
</comment>
<sequence length="280" mass="30662">MIKTLLNSAAQLLTTSSDSPRLDAEVLLSHVTGKNRTWFMTWPDAELDAPIIARFHELLAQRRTGTPIAYLTGRREFWSRDFLVTAATLIPRPETELLVEMALQLATACPIRPLRIADLGTGSGAIAVTLALELPDAQVYAVDNCPDALAVARHNAERLGARNLAFLQGNWLQPLKEQTPLDIVVSNPPYIAAADRHLNHGDVRFEPQKALVSGADGLDAIRQIIRDTPGSMNHAGWLLLEHGYKQGPDVQALLAKANFMDVSGYKDLSGHVRISAGKKR</sequence>
<keyword evidence="2 5" id="KW-0808">Transferase</keyword>
<keyword evidence="3 5" id="KW-0949">S-adenosyl-L-methionine</keyword>
<dbReference type="InterPro" id="IPR050320">
    <property type="entry name" value="N5-glutamine_MTase"/>
</dbReference>
<dbReference type="Gene3D" id="3.40.50.150">
    <property type="entry name" value="Vaccinia Virus protein VP39"/>
    <property type="match status" value="1"/>
</dbReference>